<dbReference type="EMBL" id="LFXA01000002">
    <property type="protein sequence ID" value="KNB53780.1"/>
    <property type="molecule type" value="Genomic_DNA"/>
</dbReference>
<dbReference type="PATRIC" id="fig|1678637.3.peg.891"/>
<dbReference type="RefSeq" id="WP_049714512.1">
    <property type="nucleotide sequence ID" value="NZ_LFXA01000002.1"/>
</dbReference>
<evidence type="ECO:0008006" key="3">
    <source>
        <dbReference type="Google" id="ProtNLM"/>
    </source>
</evidence>
<reference evidence="2" key="1">
    <citation type="submission" date="2015-07" db="EMBL/GenBank/DDBJ databases">
        <title>Draft genome sequence of Streptomyces sp. CMAA 1322, a bacterium isolated from Caatinga biome, from dry forest semiarid of Brazil.</title>
        <authorList>
            <person name="Santos S.N."/>
            <person name="Gacesa R."/>
            <person name="Taketani R.G."/>
            <person name="Long P.F."/>
            <person name="Melo I.S."/>
        </authorList>
    </citation>
    <scope>NUCLEOTIDE SEQUENCE [LARGE SCALE GENOMIC DNA]</scope>
    <source>
        <strain evidence="2">CMAA 1322</strain>
    </source>
</reference>
<protein>
    <recommendedName>
        <fullName evidence="3">Lipoprotein</fullName>
    </recommendedName>
</protein>
<keyword evidence="2" id="KW-1185">Reference proteome</keyword>
<evidence type="ECO:0000313" key="2">
    <source>
        <dbReference type="Proteomes" id="UP000037288"/>
    </source>
</evidence>
<comment type="caution">
    <text evidence="1">The sequence shown here is derived from an EMBL/GenBank/DDBJ whole genome shotgun (WGS) entry which is preliminary data.</text>
</comment>
<accession>A0A0K9XK98</accession>
<name>A0A0K9XK98_9ACTN</name>
<evidence type="ECO:0000313" key="1">
    <source>
        <dbReference type="EMBL" id="KNB53780.1"/>
    </source>
</evidence>
<dbReference type="STRING" id="1678637.AC230_04070"/>
<dbReference type="OrthoDB" id="3533398at2"/>
<gene>
    <name evidence="1" type="ORF">AC230_04070</name>
</gene>
<dbReference type="AlphaFoldDB" id="A0A0K9XK98"/>
<sequence length="170" mass="17822">MRTRRLLAVVPLLGLLAGCGIERTEVIDFGLPATGVKRPGDPGYRARLYFAVVNGAVFGLPRPADGPVDAEQAVRLMLAGPNDAERARGFFSEVMMKPGPSGAGVSVTVSRGQVAIRLPFDVGQLTRPARTQLVCTAAHNEVPGNVPAADVKVTLAGGGKRLPDLRCTLP</sequence>
<proteinExistence type="predicted"/>
<organism evidence="1 2">
    <name type="scientific">Streptomyces caatingaensis</name>
    <dbReference type="NCBI Taxonomy" id="1678637"/>
    <lineage>
        <taxon>Bacteria</taxon>
        <taxon>Bacillati</taxon>
        <taxon>Actinomycetota</taxon>
        <taxon>Actinomycetes</taxon>
        <taxon>Kitasatosporales</taxon>
        <taxon>Streptomycetaceae</taxon>
        <taxon>Streptomyces</taxon>
    </lineage>
</organism>
<dbReference type="PROSITE" id="PS51257">
    <property type="entry name" value="PROKAR_LIPOPROTEIN"/>
    <property type="match status" value="1"/>
</dbReference>
<dbReference type="Proteomes" id="UP000037288">
    <property type="component" value="Unassembled WGS sequence"/>
</dbReference>